<dbReference type="Proteomes" id="UP000031364">
    <property type="component" value="Unassembled WGS sequence"/>
</dbReference>
<sequence length="96" mass="10839">MDATLIGIILGLTYITAGIIVCKIYYRKRHGVPLKVINGGPALFFTPAYYLAWVWPLAFVLPNLKDPTPCTHVAHIEARARINAAAEMYEAQRRRR</sequence>
<organism evidence="2 3">
    <name type="scientific">Nocardia vulneris</name>
    <dbReference type="NCBI Taxonomy" id="1141657"/>
    <lineage>
        <taxon>Bacteria</taxon>
        <taxon>Bacillati</taxon>
        <taxon>Actinomycetota</taxon>
        <taxon>Actinomycetes</taxon>
        <taxon>Mycobacteriales</taxon>
        <taxon>Nocardiaceae</taxon>
        <taxon>Nocardia</taxon>
    </lineage>
</organism>
<comment type="caution">
    <text evidence="2">The sequence shown here is derived from an EMBL/GenBank/DDBJ whole genome shotgun (WGS) entry which is preliminary data.</text>
</comment>
<evidence type="ECO:0000313" key="2">
    <source>
        <dbReference type="EMBL" id="KIA61001.1"/>
    </source>
</evidence>
<accession>A0ABR4Z6R6</accession>
<evidence type="ECO:0000256" key="1">
    <source>
        <dbReference type="SAM" id="Phobius"/>
    </source>
</evidence>
<protein>
    <submittedName>
        <fullName evidence="2">Uncharacterized protein</fullName>
    </submittedName>
</protein>
<keyword evidence="3" id="KW-1185">Reference proteome</keyword>
<feature type="transmembrane region" description="Helical" evidence="1">
    <location>
        <begin position="6"/>
        <end position="26"/>
    </location>
</feature>
<name>A0ABR4Z6R6_9NOCA</name>
<keyword evidence="1" id="KW-1133">Transmembrane helix</keyword>
<dbReference type="EMBL" id="JNFP01000054">
    <property type="protein sequence ID" value="KIA61001.1"/>
    <property type="molecule type" value="Genomic_DNA"/>
</dbReference>
<keyword evidence="1" id="KW-0812">Transmembrane</keyword>
<evidence type="ECO:0000313" key="3">
    <source>
        <dbReference type="Proteomes" id="UP000031364"/>
    </source>
</evidence>
<proteinExistence type="predicted"/>
<keyword evidence="1" id="KW-0472">Membrane</keyword>
<reference evidence="2 3" key="1">
    <citation type="journal article" date="2014" name="Int. J. Syst. Evol. Microbiol.">
        <title>Nocardia vulneris sp. nov., isolated from wounds of human patients in North America.</title>
        <authorList>
            <person name="Lasker B.A."/>
            <person name="Bell M."/>
            <person name="Klenk H.P."/>
            <person name="Sproer C."/>
            <person name="Schumann C."/>
            <person name="Schumann P."/>
            <person name="Brown J.M."/>
        </authorList>
    </citation>
    <scope>NUCLEOTIDE SEQUENCE [LARGE SCALE GENOMIC DNA]</scope>
    <source>
        <strain evidence="2 3">W9851</strain>
    </source>
</reference>
<dbReference type="RefSeq" id="WP_043678620.1">
    <property type="nucleotide sequence ID" value="NZ_BDCI01000001.1"/>
</dbReference>
<gene>
    <name evidence="2" type="ORF">FG87_33720</name>
</gene>